<dbReference type="HAMAP" id="MF_00156">
    <property type="entry name" value="PanB"/>
    <property type="match status" value="1"/>
</dbReference>
<evidence type="ECO:0000313" key="11">
    <source>
        <dbReference type="EMBL" id="MBC8318124.1"/>
    </source>
</evidence>
<feature type="binding site" evidence="7 9">
    <location>
        <begin position="46"/>
        <end position="47"/>
    </location>
    <ligand>
        <name>3-methyl-2-oxobutanoate</name>
        <dbReference type="ChEBI" id="CHEBI:11851"/>
    </ligand>
</feature>
<dbReference type="EMBL" id="JACNJZ010000131">
    <property type="protein sequence ID" value="MBC8318124.1"/>
    <property type="molecule type" value="Genomic_DNA"/>
</dbReference>
<feature type="binding site" evidence="7 10">
    <location>
        <position position="116"/>
    </location>
    <ligand>
        <name>Mg(2+)</name>
        <dbReference type="ChEBI" id="CHEBI:18420"/>
    </ligand>
</feature>
<dbReference type="InterPro" id="IPR040442">
    <property type="entry name" value="Pyrv_kinase-like_dom_sf"/>
</dbReference>
<organism evidence="11 12">
    <name type="scientific">Candidatus Desulfobia pelagia</name>
    <dbReference type="NCBI Taxonomy" id="2841692"/>
    <lineage>
        <taxon>Bacteria</taxon>
        <taxon>Pseudomonadati</taxon>
        <taxon>Thermodesulfobacteriota</taxon>
        <taxon>Desulfobulbia</taxon>
        <taxon>Desulfobulbales</taxon>
        <taxon>Desulfobulbaceae</taxon>
        <taxon>Candidatus Desulfobia</taxon>
    </lineage>
</organism>
<evidence type="ECO:0000313" key="12">
    <source>
        <dbReference type="Proteomes" id="UP000614424"/>
    </source>
</evidence>
<keyword evidence="7 10" id="KW-0479">Metal-binding</keyword>
<evidence type="ECO:0000256" key="2">
    <source>
        <dbReference type="ARBA" id="ARBA00008676"/>
    </source>
</evidence>
<dbReference type="GO" id="GO:0000287">
    <property type="term" value="F:magnesium ion binding"/>
    <property type="evidence" value="ECO:0007669"/>
    <property type="project" value="TreeGrafter"/>
</dbReference>
<evidence type="ECO:0000256" key="4">
    <source>
        <dbReference type="ARBA" id="ARBA00022655"/>
    </source>
</evidence>
<feature type="binding site" evidence="7 9">
    <location>
        <position position="84"/>
    </location>
    <ligand>
        <name>3-methyl-2-oxobutanoate</name>
        <dbReference type="ChEBI" id="CHEBI:11851"/>
    </ligand>
</feature>
<proteinExistence type="inferred from homology"/>
<evidence type="ECO:0000256" key="3">
    <source>
        <dbReference type="ARBA" id="ARBA00011424"/>
    </source>
</evidence>
<dbReference type="UniPathway" id="UPA00028">
    <property type="reaction ID" value="UER00003"/>
</dbReference>
<dbReference type="NCBIfam" id="NF001452">
    <property type="entry name" value="PRK00311.1"/>
    <property type="match status" value="1"/>
</dbReference>
<dbReference type="GO" id="GO:0015940">
    <property type="term" value="P:pantothenate biosynthetic process"/>
    <property type="evidence" value="ECO:0007669"/>
    <property type="project" value="UniProtKB-UniRule"/>
</dbReference>
<dbReference type="Pfam" id="PF02548">
    <property type="entry name" value="Pantoate_transf"/>
    <property type="match status" value="1"/>
</dbReference>
<keyword evidence="7" id="KW-0963">Cytoplasm</keyword>
<comment type="subcellular location">
    <subcellularLocation>
        <location evidence="7">Cytoplasm</location>
    </subcellularLocation>
</comment>
<evidence type="ECO:0000256" key="7">
    <source>
        <dbReference type="HAMAP-Rule" id="MF_00156"/>
    </source>
</evidence>
<evidence type="ECO:0000256" key="1">
    <source>
        <dbReference type="ARBA" id="ARBA00005033"/>
    </source>
</evidence>
<feature type="binding site" evidence="7 10">
    <location>
        <position position="84"/>
    </location>
    <ligand>
        <name>Mg(2+)</name>
        <dbReference type="ChEBI" id="CHEBI:18420"/>
    </ligand>
</feature>
<protein>
    <recommendedName>
        <fullName evidence="7">3-methyl-2-oxobutanoate hydroxymethyltransferase</fullName>
        <ecNumber evidence="7">2.1.2.11</ecNumber>
    </recommendedName>
    <alternativeName>
        <fullName evidence="7">Ketopantoate hydroxymethyltransferase</fullName>
        <shortName evidence="7">KPHMT</shortName>
    </alternativeName>
</protein>
<dbReference type="Proteomes" id="UP000614424">
    <property type="component" value="Unassembled WGS sequence"/>
</dbReference>
<comment type="cofactor">
    <cofactor evidence="7 10">
        <name>Mg(2+)</name>
        <dbReference type="ChEBI" id="CHEBI:18420"/>
    </cofactor>
    <text evidence="7 10">Binds 1 Mg(2+) ion per subunit.</text>
</comment>
<reference evidence="11 12" key="1">
    <citation type="submission" date="2020-08" db="EMBL/GenBank/DDBJ databases">
        <title>Bridging the membrane lipid divide: bacteria of the FCB group superphylum have the potential to synthesize archaeal ether lipids.</title>
        <authorList>
            <person name="Villanueva L."/>
            <person name="Von Meijenfeldt F.A.B."/>
            <person name="Westbye A.B."/>
            <person name="Yadav S."/>
            <person name="Hopmans E.C."/>
            <person name="Dutilh B.E."/>
            <person name="Sinninghe Damste J.S."/>
        </authorList>
    </citation>
    <scope>NUCLEOTIDE SEQUENCE [LARGE SCALE GENOMIC DNA]</scope>
    <source>
        <strain evidence="11">NIOZ-UU47</strain>
    </source>
</reference>
<dbReference type="PANTHER" id="PTHR20881:SF0">
    <property type="entry name" value="3-METHYL-2-OXOBUTANOATE HYDROXYMETHYLTRANSFERASE"/>
    <property type="match status" value="1"/>
</dbReference>
<dbReference type="GO" id="GO:0003864">
    <property type="term" value="F:3-methyl-2-oxobutanoate hydroxymethyltransferase activity"/>
    <property type="evidence" value="ECO:0007669"/>
    <property type="project" value="UniProtKB-UniRule"/>
</dbReference>
<comment type="pathway">
    <text evidence="1 7">Cofactor biosynthesis; (R)-pantothenate biosynthesis; (R)-pantoate from 3-methyl-2-oxobutanoate: step 1/2.</text>
</comment>
<evidence type="ECO:0000256" key="6">
    <source>
        <dbReference type="ARBA" id="ARBA00056497"/>
    </source>
</evidence>
<dbReference type="InterPro" id="IPR003700">
    <property type="entry name" value="Pantoate_hydroxy_MeTrfase"/>
</dbReference>
<accession>A0A8J6TCG9</accession>
<keyword evidence="7 10" id="KW-0460">Magnesium</keyword>
<dbReference type="PANTHER" id="PTHR20881">
    <property type="entry name" value="3-METHYL-2-OXOBUTANOATE HYDROXYMETHYLTRANSFERASE"/>
    <property type="match status" value="1"/>
</dbReference>
<comment type="function">
    <text evidence="6 7">Catalyzes the reversible reaction in which hydroxymethyl group from 5,10-methylenetetrahydrofolate is transferred onto alpha-ketoisovalerate to form ketopantoate.</text>
</comment>
<dbReference type="AlphaFoldDB" id="A0A8J6TCG9"/>
<comment type="caution">
    <text evidence="11">The sequence shown here is derived from an EMBL/GenBank/DDBJ whole genome shotgun (WGS) entry which is preliminary data.</text>
</comment>
<dbReference type="EC" id="2.1.2.11" evidence="7"/>
<gene>
    <name evidence="7 11" type="primary">panB</name>
    <name evidence="11" type="ORF">H8E41_09470</name>
</gene>
<feature type="binding site" evidence="7 9">
    <location>
        <position position="114"/>
    </location>
    <ligand>
        <name>3-methyl-2-oxobutanoate</name>
        <dbReference type="ChEBI" id="CHEBI:11851"/>
    </ligand>
</feature>
<sequence length="280" mass="30095">MKNMKLTIPDIIAKKGVEKISMLTAYDVSFARLLDSQGVDMILVGDSLGMVVLGYESTVPVTMDEMIHHAKAVRRGSDAFIVGDMPFLSYQVDTTEAIRNAGRFCKEAGCDAVKLEGGVEVCDTVHAIVEAGISVVGHIGLTPQTASQLGGYKVQGKDVESARKMLRDAQALDEAGAFSIVLECIPDALARSITASVSVPTIGIGAGPHCDGQVLVTHDLLGMFDKFVPSFVKKYAHLAPQMKEAIGAFVQEVKSGTFPDEEHSFSMKIDVEKLMDDEEK</sequence>
<keyword evidence="5 7" id="KW-0808">Transferase</keyword>
<dbReference type="GO" id="GO:0005737">
    <property type="term" value="C:cytoplasm"/>
    <property type="evidence" value="ECO:0007669"/>
    <property type="project" value="UniProtKB-SubCell"/>
</dbReference>
<comment type="similarity">
    <text evidence="2 7">Belongs to the PanB family.</text>
</comment>
<dbReference type="Gene3D" id="3.20.20.60">
    <property type="entry name" value="Phosphoenolpyruvate-binding domains"/>
    <property type="match status" value="1"/>
</dbReference>
<dbReference type="InterPro" id="IPR015813">
    <property type="entry name" value="Pyrv/PenolPyrv_kinase-like_dom"/>
</dbReference>
<evidence type="ECO:0000256" key="9">
    <source>
        <dbReference type="PIRSR" id="PIRSR000388-2"/>
    </source>
</evidence>
<feature type="binding site" evidence="7 10">
    <location>
        <position position="46"/>
    </location>
    <ligand>
        <name>Mg(2+)</name>
        <dbReference type="ChEBI" id="CHEBI:18420"/>
    </ligand>
</feature>
<dbReference type="FunFam" id="3.20.20.60:FF:000003">
    <property type="entry name" value="3-methyl-2-oxobutanoate hydroxymethyltransferase"/>
    <property type="match status" value="1"/>
</dbReference>
<evidence type="ECO:0000256" key="8">
    <source>
        <dbReference type="PIRSR" id="PIRSR000388-1"/>
    </source>
</evidence>
<dbReference type="PIRSF" id="PIRSF000388">
    <property type="entry name" value="Pantoate_hydroxy_MeTrfase"/>
    <property type="match status" value="1"/>
</dbReference>
<dbReference type="NCBIfam" id="TIGR00222">
    <property type="entry name" value="panB"/>
    <property type="match status" value="1"/>
</dbReference>
<name>A0A8J6TCG9_9BACT</name>
<evidence type="ECO:0000256" key="5">
    <source>
        <dbReference type="ARBA" id="ARBA00022679"/>
    </source>
</evidence>
<comment type="subunit">
    <text evidence="3 7">Homodecamer; pentamer of dimers.</text>
</comment>
<dbReference type="SUPFAM" id="SSF51621">
    <property type="entry name" value="Phosphoenolpyruvate/pyruvate domain"/>
    <property type="match status" value="1"/>
</dbReference>
<keyword evidence="4 7" id="KW-0566">Pantothenate biosynthesis</keyword>
<dbReference type="CDD" id="cd06557">
    <property type="entry name" value="KPHMT-like"/>
    <property type="match status" value="1"/>
</dbReference>
<comment type="catalytic activity">
    <reaction evidence="7">
        <text>(6R)-5,10-methylene-5,6,7,8-tetrahydrofolate + 3-methyl-2-oxobutanoate + H2O = 2-dehydropantoate + (6S)-5,6,7,8-tetrahydrofolate</text>
        <dbReference type="Rhea" id="RHEA:11824"/>
        <dbReference type="ChEBI" id="CHEBI:11561"/>
        <dbReference type="ChEBI" id="CHEBI:11851"/>
        <dbReference type="ChEBI" id="CHEBI:15377"/>
        <dbReference type="ChEBI" id="CHEBI:15636"/>
        <dbReference type="ChEBI" id="CHEBI:57453"/>
        <dbReference type="EC" id="2.1.2.11"/>
    </reaction>
</comment>
<evidence type="ECO:0000256" key="10">
    <source>
        <dbReference type="PIRSR" id="PIRSR000388-3"/>
    </source>
</evidence>
<feature type="active site" description="Proton acceptor" evidence="7 8">
    <location>
        <position position="183"/>
    </location>
</feature>